<dbReference type="AlphaFoldDB" id="A0A9W9D5W3"/>
<protein>
    <submittedName>
        <fullName evidence="1">Uncharacterized protein</fullName>
    </submittedName>
</protein>
<organism evidence="1 2">
    <name type="scientific">Didymella pomorum</name>
    <dbReference type="NCBI Taxonomy" id="749634"/>
    <lineage>
        <taxon>Eukaryota</taxon>
        <taxon>Fungi</taxon>
        <taxon>Dikarya</taxon>
        <taxon>Ascomycota</taxon>
        <taxon>Pezizomycotina</taxon>
        <taxon>Dothideomycetes</taxon>
        <taxon>Pleosporomycetidae</taxon>
        <taxon>Pleosporales</taxon>
        <taxon>Pleosporineae</taxon>
        <taxon>Didymellaceae</taxon>
        <taxon>Didymella</taxon>
    </lineage>
</organism>
<evidence type="ECO:0000313" key="2">
    <source>
        <dbReference type="Proteomes" id="UP001140510"/>
    </source>
</evidence>
<dbReference type="Proteomes" id="UP001140510">
    <property type="component" value="Unassembled WGS sequence"/>
</dbReference>
<keyword evidence="2" id="KW-1185">Reference proteome</keyword>
<name>A0A9W9D5W3_9PLEO</name>
<gene>
    <name evidence="1" type="ORF">N0V91_006851</name>
</gene>
<comment type="caution">
    <text evidence="1">The sequence shown here is derived from an EMBL/GenBank/DDBJ whole genome shotgun (WGS) entry which is preliminary data.</text>
</comment>
<dbReference type="OrthoDB" id="62952at2759"/>
<proteinExistence type="predicted"/>
<dbReference type="EMBL" id="JAPEVA010000056">
    <property type="protein sequence ID" value="KAJ4402940.1"/>
    <property type="molecule type" value="Genomic_DNA"/>
</dbReference>
<reference evidence="1" key="1">
    <citation type="submission" date="2022-10" db="EMBL/GenBank/DDBJ databases">
        <title>Tapping the CABI collections for fungal endophytes: first genome assemblies for Collariella, Neodidymelliopsis, Ascochyta clinopodiicola, Didymella pomorum, Didymosphaeria variabile, Neocosmospora piperis and Neocucurbitaria cava.</title>
        <authorList>
            <person name="Hill R."/>
        </authorList>
    </citation>
    <scope>NUCLEOTIDE SEQUENCE</scope>
    <source>
        <strain evidence="1">IMI 355091</strain>
    </source>
</reference>
<accession>A0A9W9D5W3</accession>
<sequence>MFVVAAPLDVHGSFGFVSVCENEPPHFFGLPAELRNVIYEDVLGDLGNMFTCFGGLSYVLKDSRSLNL</sequence>
<evidence type="ECO:0000313" key="1">
    <source>
        <dbReference type="EMBL" id="KAJ4402940.1"/>
    </source>
</evidence>